<dbReference type="InterPro" id="IPR003439">
    <property type="entry name" value="ABC_transporter-like_ATP-bd"/>
</dbReference>
<dbReference type="GO" id="GO:0016887">
    <property type="term" value="F:ATP hydrolysis activity"/>
    <property type="evidence" value="ECO:0007669"/>
    <property type="project" value="InterPro"/>
</dbReference>
<feature type="region of interest" description="Disordered" evidence="5">
    <location>
        <begin position="240"/>
        <end position="270"/>
    </location>
</feature>
<proteinExistence type="inferred from homology"/>
<dbReference type="PROSITE" id="PS00211">
    <property type="entry name" value="ABC_TRANSPORTER_1"/>
    <property type="match status" value="1"/>
</dbReference>
<evidence type="ECO:0000256" key="1">
    <source>
        <dbReference type="ARBA" id="ARBA00005417"/>
    </source>
</evidence>
<evidence type="ECO:0000313" key="7">
    <source>
        <dbReference type="EMBL" id="SHJ32517.1"/>
    </source>
</evidence>
<keyword evidence="3" id="KW-0547">Nucleotide-binding</keyword>
<dbReference type="InterPro" id="IPR015856">
    <property type="entry name" value="ABC_transpr_CbiO/EcfA_su"/>
</dbReference>
<dbReference type="EMBL" id="FQZU01000006">
    <property type="protein sequence ID" value="SHJ32517.1"/>
    <property type="molecule type" value="Genomic_DNA"/>
</dbReference>
<dbReference type="OrthoDB" id="9782163at2"/>
<dbReference type="GO" id="GO:0043190">
    <property type="term" value="C:ATP-binding cassette (ABC) transporter complex"/>
    <property type="evidence" value="ECO:0007669"/>
    <property type="project" value="TreeGrafter"/>
</dbReference>
<dbReference type="InterPro" id="IPR050095">
    <property type="entry name" value="ECF_ABC_transporter_ATP-bd"/>
</dbReference>
<evidence type="ECO:0000259" key="6">
    <source>
        <dbReference type="PROSITE" id="PS50893"/>
    </source>
</evidence>
<keyword evidence="2" id="KW-0813">Transport</keyword>
<evidence type="ECO:0000256" key="4">
    <source>
        <dbReference type="ARBA" id="ARBA00022840"/>
    </source>
</evidence>
<dbReference type="RefSeq" id="WP_073474450.1">
    <property type="nucleotide sequence ID" value="NZ_FQZU01000006.1"/>
</dbReference>
<keyword evidence="4 7" id="KW-0067">ATP-binding</keyword>
<keyword evidence="8" id="KW-1185">Reference proteome</keyword>
<comment type="similarity">
    <text evidence="1">Belongs to the ABC transporter superfamily.</text>
</comment>
<dbReference type="InterPro" id="IPR003593">
    <property type="entry name" value="AAA+_ATPase"/>
</dbReference>
<evidence type="ECO:0000256" key="3">
    <source>
        <dbReference type="ARBA" id="ARBA00022741"/>
    </source>
</evidence>
<dbReference type="PROSITE" id="PS50893">
    <property type="entry name" value="ABC_TRANSPORTER_2"/>
    <property type="match status" value="1"/>
</dbReference>
<sequence>MESHPHIFEIQDISFSYPDGKTVLENFSFHLHYGQKAGLIGHNGSGKTTLLHLLMGLLTPTAGSIRILGEKMESEKDFKKMRPKLGFVFQNADDQLFSPTVLEDVAFGPLNLGKSPKEAKEIALQTLESLDLNGFEKRISYKLSGGEKKLVSIATVLAMDPEVLLLDEPTTGLDMDTREHIIQILNKLDKSFLIVSHEYDFLARTTRDFFGMQKGKIMYYGDSSALHTHTHIHPLGETPHRHNGIAAQEHPHDGHDHAHEGHVHTHEDDQ</sequence>
<accession>A0A1M6IDK3</accession>
<dbReference type="GO" id="GO:0042626">
    <property type="term" value="F:ATPase-coupled transmembrane transporter activity"/>
    <property type="evidence" value="ECO:0007669"/>
    <property type="project" value="TreeGrafter"/>
</dbReference>
<gene>
    <name evidence="7" type="ORF">SAMN02745216_01441</name>
</gene>
<protein>
    <submittedName>
        <fullName evidence="7">Cobalt/nickel transport system ATP-binding protein</fullName>
    </submittedName>
</protein>
<evidence type="ECO:0000313" key="8">
    <source>
        <dbReference type="Proteomes" id="UP000183994"/>
    </source>
</evidence>
<dbReference type="Pfam" id="PF00005">
    <property type="entry name" value="ABC_tran"/>
    <property type="match status" value="1"/>
</dbReference>
<dbReference type="GO" id="GO:0005524">
    <property type="term" value="F:ATP binding"/>
    <property type="evidence" value="ECO:0007669"/>
    <property type="project" value="UniProtKB-KW"/>
</dbReference>
<evidence type="ECO:0000256" key="5">
    <source>
        <dbReference type="SAM" id="MobiDB-lite"/>
    </source>
</evidence>
<feature type="compositionally biased region" description="Basic and acidic residues" evidence="5">
    <location>
        <begin position="249"/>
        <end position="270"/>
    </location>
</feature>
<name>A0A1M6IDK3_9BACT</name>
<dbReference type="SMART" id="SM00382">
    <property type="entry name" value="AAA"/>
    <property type="match status" value="1"/>
</dbReference>
<dbReference type="InterPro" id="IPR027417">
    <property type="entry name" value="P-loop_NTPase"/>
</dbReference>
<evidence type="ECO:0000256" key="2">
    <source>
        <dbReference type="ARBA" id="ARBA00022448"/>
    </source>
</evidence>
<organism evidence="7 8">
    <name type="scientific">Desulfatibacillum alkenivorans DSM 16219</name>
    <dbReference type="NCBI Taxonomy" id="1121393"/>
    <lineage>
        <taxon>Bacteria</taxon>
        <taxon>Pseudomonadati</taxon>
        <taxon>Thermodesulfobacteriota</taxon>
        <taxon>Desulfobacteria</taxon>
        <taxon>Desulfobacterales</taxon>
        <taxon>Desulfatibacillaceae</taxon>
        <taxon>Desulfatibacillum</taxon>
    </lineage>
</organism>
<reference evidence="8" key="1">
    <citation type="submission" date="2016-11" db="EMBL/GenBank/DDBJ databases">
        <authorList>
            <person name="Varghese N."/>
            <person name="Submissions S."/>
        </authorList>
    </citation>
    <scope>NUCLEOTIDE SEQUENCE [LARGE SCALE GENOMIC DNA]</scope>
    <source>
        <strain evidence="8">DSM 16219</strain>
    </source>
</reference>
<dbReference type="InterPro" id="IPR017871">
    <property type="entry name" value="ABC_transporter-like_CS"/>
</dbReference>
<dbReference type="Proteomes" id="UP000183994">
    <property type="component" value="Unassembled WGS sequence"/>
</dbReference>
<dbReference type="PANTHER" id="PTHR43553">
    <property type="entry name" value="HEAVY METAL TRANSPORTER"/>
    <property type="match status" value="1"/>
</dbReference>
<feature type="domain" description="ABC transporter" evidence="6">
    <location>
        <begin position="8"/>
        <end position="239"/>
    </location>
</feature>
<dbReference type="AlphaFoldDB" id="A0A1M6IDK3"/>
<dbReference type="SUPFAM" id="SSF52540">
    <property type="entry name" value="P-loop containing nucleoside triphosphate hydrolases"/>
    <property type="match status" value="1"/>
</dbReference>
<dbReference type="Gene3D" id="3.40.50.300">
    <property type="entry name" value="P-loop containing nucleotide triphosphate hydrolases"/>
    <property type="match status" value="1"/>
</dbReference>
<dbReference type="PANTHER" id="PTHR43553:SF24">
    <property type="entry name" value="ENERGY-COUPLING FACTOR TRANSPORTER ATP-BINDING PROTEIN ECFA1"/>
    <property type="match status" value="1"/>
</dbReference>
<dbReference type="STRING" id="1121393.SAMN02745216_01441"/>
<dbReference type="CDD" id="cd03225">
    <property type="entry name" value="ABC_cobalt_CbiO_domain1"/>
    <property type="match status" value="1"/>
</dbReference>